<dbReference type="STRING" id="765420.OSCT_2188"/>
<name>E1IFT7_9CHLR</name>
<sequence>MANQEPTIANILRQLTHEYVGSVHERQLFDHVLQYRPSSAKNPYATIRERLRWEGLSLGWLRLSRTHLMPLRVLLQDLQFRCLPRLADITTGRLPLAHFLPFAGTQGAWFDLVDEAGTSFPLIYPDQNDPDDESLPGFDLRGWFAHTGFAEGDSILVQITHLTEKGPILRVGYEPQTLRQPTPEQDRALIEALVERVNQTQDGLVACEDVILPIFAQAPWRTSYPGTPWQHLVIRDARVQLVDDSLLTNQYNFALNFIPSAIEEVFESQSIPEGERIAADNALLAEIEALQRDLRRSREEDADAGLWNGQILRASTAYSTLDSDLDQLFTRHNSLSAIEGYDEFDADDDEDDDDLFGFNQIDSDDLVLFENDEFARLQAAHRELIEALPPGVADQIEAARPEEAEVILAQHLNMLLAKKPHLFPPLDLSMNPDEMGIEPPTESLFDADAWQEQAEDDEDDDWEDEVDDLFAVDDDAARFYDESSDLISQFYDYLLESGKRSTTAHDHSHNVVIYAEFLALYYQRSLIHGDYASLDECLFYHYPRRILNTTPRHVREICTSMKQFYAFLKDRGIIADDRFAYAIWRRRDQAARVLSIYDRLAADSPNFDALFTRLFQPYTE</sequence>
<dbReference type="EMBL" id="ADVR01000094">
    <property type="protein sequence ID" value="EFO79978.1"/>
    <property type="molecule type" value="Genomic_DNA"/>
</dbReference>
<comment type="caution">
    <text evidence="1">The sequence shown here is derived from an EMBL/GenBank/DDBJ whole genome shotgun (WGS) entry which is preliminary data.</text>
</comment>
<proteinExistence type="predicted"/>
<dbReference type="HOGENOM" id="CLU_435964_0_0_0"/>
<accession>E1IFT7</accession>
<evidence type="ECO:0008006" key="3">
    <source>
        <dbReference type="Google" id="ProtNLM"/>
    </source>
</evidence>
<dbReference type="eggNOG" id="COG4974">
    <property type="taxonomic scope" value="Bacteria"/>
</dbReference>
<gene>
    <name evidence="1" type="ORF">OSCT_2188</name>
</gene>
<dbReference type="OrthoDB" id="144171at2"/>
<protein>
    <recommendedName>
        <fullName evidence="3">Core-binding (CB) domain-containing protein</fullName>
    </recommendedName>
</protein>
<keyword evidence="2" id="KW-1185">Reference proteome</keyword>
<evidence type="ECO:0000313" key="2">
    <source>
        <dbReference type="Proteomes" id="UP000054010"/>
    </source>
</evidence>
<dbReference type="AlphaFoldDB" id="E1IFT7"/>
<organism evidence="1 2">
    <name type="scientific">Oscillochloris trichoides DG-6</name>
    <dbReference type="NCBI Taxonomy" id="765420"/>
    <lineage>
        <taxon>Bacteria</taxon>
        <taxon>Bacillati</taxon>
        <taxon>Chloroflexota</taxon>
        <taxon>Chloroflexia</taxon>
        <taxon>Chloroflexales</taxon>
        <taxon>Chloroflexineae</taxon>
        <taxon>Oscillochloridaceae</taxon>
        <taxon>Oscillochloris</taxon>
    </lineage>
</organism>
<dbReference type="Proteomes" id="UP000054010">
    <property type="component" value="Unassembled WGS sequence"/>
</dbReference>
<evidence type="ECO:0000313" key="1">
    <source>
        <dbReference type="EMBL" id="EFO79978.1"/>
    </source>
</evidence>
<reference evidence="1 2" key="1">
    <citation type="journal article" date="2011" name="J. Bacteriol.">
        <title>Draft genome sequence of the anoxygenic filamentous phototrophic bacterium Oscillochloris trichoides subsp. DG-6.</title>
        <authorList>
            <person name="Kuznetsov B.B."/>
            <person name="Ivanovsky R.N."/>
            <person name="Keppen O.I."/>
            <person name="Sukhacheva M.V."/>
            <person name="Bumazhkin B.K."/>
            <person name="Patutina E.O."/>
            <person name="Beletsky A.V."/>
            <person name="Mardanov A.V."/>
            <person name="Baslerov R.V."/>
            <person name="Panteleeva A.N."/>
            <person name="Kolganova T.V."/>
            <person name="Ravin N.V."/>
            <person name="Skryabin K.G."/>
        </authorList>
    </citation>
    <scope>NUCLEOTIDE SEQUENCE [LARGE SCALE GENOMIC DNA]</scope>
    <source>
        <strain evidence="1 2">DG-6</strain>
    </source>
</reference>